<dbReference type="Pfam" id="PF04519">
    <property type="entry name" value="Bactofilin"/>
    <property type="match status" value="1"/>
</dbReference>
<proteinExistence type="inferred from homology"/>
<dbReference type="Proteomes" id="UP000030993">
    <property type="component" value="Unassembled WGS sequence"/>
</dbReference>
<protein>
    <recommendedName>
        <fullName evidence="4">Cell shape determination protein CcmA</fullName>
    </recommendedName>
</protein>
<reference evidence="2 3" key="1">
    <citation type="journal article" date="2013" name="PLoS ONE">
        <title>Identification and characterization of three novel lipases belonging to families II and V from Anaerovibrio lipolyticus 5ST.</title>
        <authorList>
            <person name="Prive F."/>
            <person name="Kaderbhai N.N."/>
            <person name="Girdwood S."/>
            <person name="Worgan H.J."/>
            <person name="Pinloche E."/>
            <person name="Scollan N.D."/>
            <person name="Huws S.A."/>
            <person name="Newbold C.J."/>
        </authorList>
    </citation>
    <scope>NUCLEOTIDE SEQUENCE [LARGE SCALE GENOMIC DNA]</scope>
    <source>
        <strain evidence="2 3">5S</strain>
    </source>
</reference>
<accession>A0A0B2K137</accession>
<organism evidence="2 3">
    <name type="scientific">Anaerovibrio lipolyticus</name>
    <dbReference type="NCBI Taxonomy" id="82374"/>
    <lineage>
        <taxon>Bacteria</taxon>
        <taxon>Bacillati</taxon>
        <taxon>Bacillota</taxon>
        <taxon>Negativicutes</taxon>
        <taxon>Selenomonadales</taxon>
        <taxon>Selenomonadaceae</taxon>
        <taxon>Anaerovibrio</taxon>
    </lineage>
</organism>
<evidence type="ECO:0000256" key="1">
    <source>
        <dbReference type="ARBA" id="ARBA00044755"/>
    </source>
</evidence>
<keyword evidence="3" id="KW-1185">Reference proteome</keyword>
<dbReference type="InterPro" id="IPR007607">
    <property type="entry name" value="BacA/B"/>
</dbReference>
<dbReference type="AlphaFoldDB" id="A0A0B2K137"/>
<evidence type="ECO:0008006" key="4">
    <source>
        <dbReference type="Google" id="ProtNLM"/>
    </source>
</evidence>
<gene>
    <name evidence="2" type="ORF">NZ47_08160</name>
</gene>
<comment type="caution">
    <text evidence="2">The sequence shown here is derived from an EMBL/GenBank/DDBJ whole genome shotgun (WGS) entry which is preliminary data.</text>
</comment>
<dbReference type="PANTHER" id="PTHR35024">
    <property type="entry name" value="HYPOTHETICAL CYTOSOLIC PROTEIN"/>
    <property type="match status" value="1"/>
</dbReference>
<evidence type="ECO:0000313" key="2">
    <source>
        <dbReference type="EMBL" id="KHM51877.1"/>
    </source>
</evidence>
<name>A0A0B2K137_9FIRM</name>
<dbReference type="PANTHER" id="PTHR35024:SF4">
    <property type="entry name" value="POLYMER-FORMING CYTOSKELETAL PROTEIN"/>
    <property type="match status" value="1"/>
</dbReference>
<comment type="similarity">
    <text evidence="1">Belongs to the bactofilin family.</text>
</comment>
<dbReference type="EMBL" id="JSCE01000166">
    <property type="protein sequence ID" value="KHM51877.1"/>
    <property type="molecule type" value="Genomic_DNA"/>
</dbReference>
<evidence type="ECO:0000313" key="3">
    <source>
        <dbReference type="Proteomes" id="UP000030993"/>
    </source>
</evidence>
<dbReference type="STRING" id="82374.NZ47_08160"/>
<dbReference type="RefSeq" id="WP_039209006.1">
    <property type="nucleotide sequence ID" value="NZ_JSCE01000166.1"/>
</dbReference>
<sequence>MFGSMKKQLEGTNRNDIETVIGANTIIKGEINGSSNLRVDGTVEGSITVSGNVLIGENGRIKGDIVAPELMVSGQVEGNATIENGLSIYSTGSLVGDVKVGSLKIEDGGVFKGHSEMTFKAAEPVFAD</sequence>
<dbReference type="eggNOG" id="COG1664">
    <property type="taxonomic scope" value="Bacteria"/>
</dbReference>